<dbReference type="PANTHER" id="PTHR22781">
    <property type="entry name" value="DELTA ADAPTIN-RELATED"/>
    <property type="match status" value="1"/>
</dbReference>
<evidence type="ECO:0000256" key="3">
    <source>
        <dbReference type="ARBA" id="ARBA00015717"/>
    </source>
</evidence>
<evidence type="ECO:0000256" key="4">
    <source>
        <dbReference type="ARBA" id="ARBA00022448"/>
    </source>
</evidence>
<dbReference type="Pfam" id="PF01602">
    <property type="entry name" value="Adaptin_N"/>
    <property type="match status" value="1"/>
</dbReference>
<dbReference type="InParanoid" id="A0A6L2PPH6"/>
<feature type="compositionally biased region" description="Basic residues" evidence="8">
    <location>
        <begin position="850"/>
        <end position="861"/>
    </location>
</feature>
<sequence>MALRKVKGNFERMFDKNLTDLVRGIRNNKDNEVGIASVAKYIAQCIEEIKQELRQDNIAVKANAVAKLTYLQMLGYDISWAGFNIIEVMSSSKFTYKRIGYLSSSQSFHSDNELLMLTTNMIRKDLNSQNQYDAGLALSGLSCFISPDLARDLANDIMTLLTSTKPYLRKKAVLMMYKVFLRFPEALRPAFPRLKEKLEDPDSGVQSAAVNVVCELARKNPKNYLSLAPVFFKLMTTSTNNWMLIKIIKLFGALTPLEPRLGKKLIEPLTNLIHSTSAMSLLYECINTVIAVLISISSGMPNHSASIQLCVQKLRILIEDSDQNLKYLGLLAMSKILKTHPKSVQAHKDLIMQCLDDKDESIRLRALDLLYGMVSKKNLMEIVKKLMVHMDKAEGTTYRDELLSKIIQICSQNNYQYITNFEWYVSVLVELTRMEGSQHGSLVASQMLDVATRVQAIREFAVQQMAVLIDNAHLLTVQSSTMSQVLYAAAWITGEFSQYLTDPQSTLEAMLRGRVFALPGHIQAVYVQNILKLFAHILTRTEEQQDIERMNKLCDVIAENLPQFVSSADLEVQERASSALQLLRYLQKQLNKGELGLAAEMAALFVGELNPVAPKAQKKVQVPEGLDLDLWINDPPSESSEDEDMSDVGARDIFVKIDRLADGISSANNHNRQSELTEEELEKRRQARKMEQANNPHYLKTSNDRKTNNKFSSTVIDEFDGVYEELDLAVPLKIPGLASSDNYLSLDQSTKKRRKNKKKKKGRKGRQVTTSEEEEEDVAPLHIVNTDIGEMPEGAQVSDGEELDSRPNDDPHKALDINLDEPLRDEEKLPVLAHRTTESPPIPSEQLAAKTKKHHRHKDKSRNKDMEKKLKSKSRDYQSSKNSKKGADGVNLWLREDSPDYQTVISEANQKDIHAVKDGELKNSREKKKKVKDGKKEKKKGQAKLKEGYEEAAGISTPSKEVVEDTVPGSLTSEVNRLVAVAHQPPLSAYIRLAGDKNLQLMYETRLLPHESDQITVSILLTNQSSSVIKELVFSMCDTPAVSLLRANRDDQFGIKMHFQLPAGCNSEAQLAFRVTDVTFPHKVRGTVTYMVQILAKVCFHCHFMLVEQIDKTASLYSRSIQDHHVCLLIKSANSGSDVKVSCEGKSNCEVLLTNILSEIEMLLHPAKPQESSTFESGSAVCSKGPKQLAVNIFVGGSGVAVCAVVMDETEFQLPIRWRGPSNGVWWRGFWFLGVMDVVLPVEAVLCHSQLIQLSKVDTLVVFFHLDLRRLATLPSAYQNTCAADVLHTQSSLLFQAILHRTKEAGLP</sequence>
<feature type="compositionally biased region" description="Basic residues" evidence="8">
    <location>
        <begin position="925"/>
        <end position="943"/>
    </location>
</feature>
<comment type="caution">
    <text evidence="10">The sequence shown here is derived from an EMBL/GenBank/DDBJ whole genome shotgun (WGS) entry which is preliminary data.</text>
</comment>
<feature type="domain" description="AP-3 complex subunit delta" evidence="9">
    <location>
        <begin position="676"/>
        <end position="820"/>
    </location>
</feature>
<keyword evidence="4" id="KW-0813">Transport</keyword>
<feature type="compositionally biased region" description="Basic residues" evidence="8">
    <location>
        <begin position="751"/>
        <end position="766"/>
    </location>
</feature>
<dbReference type="OrthoDB" id="10264595at2759"/>
<keyword evidence="7" id="KW-0472">Membrane</keyword>
<keyword evidence="6" id="KW-0653">Protein transport</keyword>
<feature type="compositionally biased region" description="Basic and acidic residues" evidence="8">
    <location>
        <begin position="803"/>
        <end position="829"/>
    </location>
</feature>
<dbReference type="GO" id="GO:0098830">
    <property type="term" value="C:presynaptic endosome"/>
    <property type="evidence" value="ECO:0007669"/>
    <property type="project" value="TreeGrafter"/>
</dbReference>
<dbReference type="InterPro" id="IPR011989">
    <property type="entry name" value="ARM-like"/>
</dbReference>
<dbReference type="GO" id="GO:0048490">
    <property type="term" value="P:anterograde synaptic vesicle transport"/>
    <property type="evidence" value="ECO:0007669"/>
    <property type="project" value="TreeGrafter"/>
</dbReference>
<accession>A0A6L2PPH6</accession>
<dbReference type="Pfam" id="PF26171">
    <property type="entry name" value="Mu_AP3"/>
    <property type="match status" value="1"/>
</dbReference>
<dbReference type="GO" id="GO:0006623">
    <property type="term" value="P:protein targeting to vacuole"/>
    <property type="evidence" value="ECO:0007669"/>
    <property type="project" value="TreeGrafter"/>
</dbReference>
<comment type="subcellular location">
    <subcellularLocation>
        <location evidence="1">Endomembrane system</location>
    </subcellularLocation>
</comment>
<feature type="region of interest" description="Disordered" evidence="8">
    <location>
        <begin position="915"/>
        <end position="961"/>
    </location>
</feature>
<evidence type="ECO:0000313" key="10">
    <source>
        <dbReference type="EMBL" id="GFG32468.1"/>
    </source>
</evidence>
<evidence type="ECO:0000259" key="9">
    <source>
        <dbReference type="SMART" id="SM01354"/>
    </source>
</evidence>
<dbReference type="InterPro" id="IPR002553">
    <property type="entry name" value="Clathrin/coatomer_adapt-like_N"/>
</dbReference>
<dbReference type="FunCoup" id="A0A6L2PPH6">
    <property type="interactions" value="1840"/>
</dbReference>
<dbReference type="GO" id="GO:0048499">
    <property type="term" value="P:synaptic vesicle membrane organization"/>
    <property type="evidence" value="ECO:0007669"/>
    <property type="project" value="TreeGrafter"/>
</dbReference>
<dbReference type="InterPro" id="IPR010474">
    <property type="entry name" value="AP3D_dom_metazoa"/>
</dbReference>
<evidence type="ECO:0000256" key="7">
    <source>
        <dbReference type="ARBA" id="ARBA00023136"/>
    </source>
</evidence>
<dbReference type="FunFam" id="1.25.10.10:FF:000251">
    <property type="entry name" value="AP-3 complex subunit delta"/>
    <property type="match status" value="1"/>
</dbReference>
<keyword evidence="5" id="KW-0677">Repeat</keyword>
<dbReference type="Proteomes" id="UP000502823">
    <property type="component" value="Unassembled WGS sequence"/>
</dbReference>
<feature type="compositionally biased region" description="Basic and acidic residues" evidence="8">
    <location>
        <begin position="862"/>
        <end position="878"/>
    </location>
</feature>
<dbReference type="GO" id="GO:0006896">
    <property type="term" value="P:Golgi to vacuole transport"/>
    <property type="evidence" value="ECO:0007669"/>
    <property type="project" value="TreeGrafter"/>
</dbReference>
<dbReference type="SMART" id="SM01354">
    <property type="entry name" value="BLVR"/>
    <property type="match status" value="1"/>
</dbReference>
<dbReference type="PANTHER" id="PTHR22781:SF12">
    <property type="entry name" value="AP-3 COMPLEX SUBUNIT DELTA-1"/>
    <property type="match status" value="1"/>
</dbReference>
<evidence type="ECO:0000256" key="5">
    <source>
        <dbReference type="ARBA" id="ARBA00022737"/>
    </source>
</evidence>
<keyword evidence="11" id="KW-1185">Reference proteome</keyword>
<dbReference type="GO" id="GO:0030123">
    <property type="term" value="C:AP-3 adaptor complex"/>
    <property type="evidence" value="ECO:0007669"/>
    <property type="project" value="InterPro"/>
</dbReference>
<protein>
    <recommendedName>
        <fullName evidence="3">AP-3 complex subunit delta</fullName>
    </recommendedName>
</protein>
<dbReference type="GO" id="GO:0010008">
    <property type="term" value="C:endosome membrane"/>
    <property type="evidence" value="ECO:0007669"/>
    <property type="project" value="TreeGrafter"/>
</dbReference>
<feature type="region of interest" description="Disordered" evidence="8">
    <location>
        <begin position="748"/>
        <end position="891"/>
    </location>
</feature>
<evidence type="ECO:0000256" key="6">
    <source>
        <dbReference type="ARBA" id="ARBA00022927"/>
    </source>
</evidence>
<feature type="region of interest" description="Disordered" evidence="8">
    <location>
        <begin position="665"/>
        <end position="707"/>
    </location>
</feature>
<evidence type="ECO:0000256" key="8">
    <source>
        <dbReference type="SAM" id="MobiDB-lite"/>
    </source>
</evidence>
<organism evidence="10 11">
    <name type="scientific">Coptotermes formosanus</name>
    <name type="common">Formosan subterranean termite</name>
    <dbReference type="NCBI Taxonomy" id="36987"/>
    <lineage>
        <taxon>Eukaryota</taxon>
        <taxon>Metazoa</taxon>
        <taxon>Ecdysozoa</taxon>
        <taxon>Arthropoda</taxon>
        <taxon>Hexapoda</taxon>
        <taxon>Insecta</taxon>
        <taxon>Pterygota</taxon>
        <taxon>Neoptera</taxon>
        <taxon>Polyneoptera</taxon>
        <taxon>Dictyoptera</taxon>
        <taxon>Blattodea</taxon>
        <taxon>Blattoidea</taxon>
        <taxon>Termitoidae</taxon>
        <taxon>Rhinotermitidae</taxon>
        <taxon>Coptotermes</taxon>
    </lineage>
</organism>
<evidence type="ECO:0000313" key="11">
    <source>
        <dbReference type="Proteomes" id="UP000502823"/>
    </source>
</evidence>
<dbReference type="EMBL" id="BLKM01004803">
    <property type="protein sequence ID" value="GFG32468.1"/>
    <property type="molecule type" value="Genomic_DNA"/>
</dbReference>
<feature type="compositionally biased region" description="Basic and acidic residues" evidence="8">
    <location>
        <begin position="681"/>
        <end position="691"/>
    </location>
</feature>
<dbReference type="GO" id="GO:0098943">
    <property type="term" value="P:neurotransmitter receptor transport, postsynaptic endosome to lysosome"/>
    <property type="evidence" value="ECO:0007669"/>
    <property type="project" value="TreeGrafter"/>
</dbReference>
<dbReference type="GO" id="GO:1904115">
    <property type="term" value="C:axon cytoplasm"/>
    <property type="evidence" value="ECO:0007669"/>
    <property type="project" value="GOC"/>
</dbReference>
<dbReference type="Gene3D" id="1.25.10.10">
    <property type="entry name" value="Leucine-rich Repeat Variant"/>
    <property type="match status" value="1"/>
</dbReference>
<dbReference type="InterPro" id="IPR058898">
    <property type="entry name" value="Mu_AP3"/>
</dbReference>
<comment type="similarity">
    <text evidence="2">Belongs to the adaptor complexes large subunit family.</text>
</comment>
<evidence type="ECO:0000256" key="2">
    <source>
        <dbReference type="ARBA" id="ARBA00006613"/>
    </source>
</evidence>
<dbReference type="SUPFAM" id="SSF48371">
    <property type="entry name" value="ARM repeat"/>
    <property type="match status" value="1"/>
</dbReference>
<dbReference type="GO" id="GO:0043195">
    <property type="term" value="C:terminal bouton"/>
    <property type="evidence" value="ECO:0007669"/>
    <property type="project" value="TreeGrafter"/>
</dbReference>
<proteinExistence type="inferred from homology"/>
<feature type="compositionally biased region" description="Basic and acidic residues" evidence="8">
    <location>
        <begin position="915"/>
        <end position="924"/>
    </location>
</feature>
<reference evidence="11" key="1">
    <citation type="submission" date="2020-01" db="EMBL/GenBank/DDBJ databases">
        <title>Draft genome sequence of the Termite Coptotermes fromosanus.</title>
        <authorList>
            <person name="Itakura S."/>
            <person name="Yosikawa Y."/>
            <person name="Umezawa K."/>
        </authorList>
    </citation>
    <scope>NUCLEOTIDE SEQUENCE [LARGE SCALE GENOMIC DNA]</scope>
</reference>
<gene>
    <name evidence="10" type="ORF">Cfor_11913</name>
</gene>
<dbReference type="InterPro" id="IPR017105">
    <property type="entry name" value="AP3_complex_dsu"/>
</dbReference>
<name>A0A6L2PPH6_COPFO</name>
<dbReference type="GO" id="GO:0016182">
    <property type="term" value="P:synaptic vesicle budding from endosome"/>
    <property type="evidence" value="ECO:0007669"/>
    <property type="project" value="TreeGrafter"/>
</dbReference>
<dbReference type="InterPro" id="IPR016024">
    <property type="entry name" value="ARM-type_fold"/>
</dbReference>
<dbReference type="Pfam" id="PF06375">
    <property type="entry name" value="AP3D1"/>
    <property type="match status" value="1"/>
</dbReference>
<evidence type="ECO:0000256" key="1">
    <source>
        <dbReference type="ARBA" id="ARBA00004308"/>
    </source>
</evidence>